<protein>
    <submittedName>
        <fullName evidence="2">Uncharacterized protein</fullName>
    </submittedName>
</protein>
<comment type="caution">
    <text evidence="2">The sequence shown here is derived from an EMBL/GenBank/DDBJ whole genome shotgun (WGS) entry which is preliminary data.</text>
</comment>
<gene>
    <name evidence="2" type="ORF">Tci_912871</name>
</gene>
<dbReference type="AlphaFoldDB" id="A0A699VZD6"/>
<accession>A0A699VZD6</accession>
<organism evidence="2">
    <name type="scientific">Tanacetum cinerariifolium</name>
    <name type="common">Dalmatian daisy</name>
    <name type="synonym">Chrysanthemum cinerariifolium</name>
    <dbReference type="NCBI Taxonomy" id="118510"/>
    <lineage>
        <taxon>Eukaryota</taxon>
        <taxon>Viridiplantae</taxon>
        <taxon>Streptophyta</taxon>
        <taxon>Embryophyta</taxon>
        <taxon>Tracheophyta</taxon>
        <taxon>Spermatophyta</taxon>
        <taxon>Magnoliopsida</taxon>
        <taxon>eudicotyledons</taxon>
        <taxon>Gunneridae</taxon>
        <taxon>Pentapetalae</taxon>
        <taxon>asterids</taxon>
        <taxon>campanulids</taxon>
        <taxon>Asterales</taxon>
        <taxon>Asteraceae</taxon>
        <taxon>Asteroideae</taxon>
        <taxon>Anthemideae</taxon>
        <taxon>Anthemidinae</taxon>
        <taxon>Tanacetum</taxon>
    </lineage>
</organism>
<evidence type="ECO:0000313" key="2">
    <source>
        <dbReference type="EMBL" id="GFD40902.1"/>
    </source>
</evidence>
<feature type="compositionally biased region" description="Basic residues" evidence="1">
    <location>
        <begin position="10"/>
        <end position="21"/>
    </location>
</feature>
<reference evidence="2" key="1">
    <citation type="journal article" date="2019" name="Sci. Rep.">
        <title>Draft genome of Tanacetum cinerariifolium, the natural source of mosquito coil.</title>
        <authorList>
            <person name="Yamashiro T."/>
            <person name="Shiraishi A."/>
            <person name="Satake H."/>
            <person name="Nakayama K."/>
        </authorList>
    </citation>
    <scope>NUCLEOTIDE SEQUENCE</scope>
</reference>
<feature type="region of interest" description="Disordered" evidence="1">
    <location>
        <begin position="1"/>
        <end position="25"/>
    </location>
</feature>
<feature type="non-terminal residue" evidence="2">
    <location>
        <position position="93"/>
    </location>
</feature>
<dbReference type="EMBL" id="BKCJ011541890">
    <property type="protein sequence ID" value="GFD40902.1"/>
    <property type="molecule type" value="Genomic_DNA"/>
</dbReference>
<evidence type="ECO:0000256" key="1">
    <source>
        <dbReference type="SAM" id="MobiDB-lite"/>
    </source>
</evidence>
<proteinExistence type="predicted"/>
<feature type="non-terminal residue" evidence="2">
    <location>
        <position position="1"/>
    </location>
</feature>
<name>A0A699VZD6_TANCI</name>
<sequence length="93" mass="10113">PRPPWLGRRGAGRRGAGRRPGRGVGAGYNSLTTLRLYRPAFSAHLRMKKCLFLLLSLATQAIAQTPRPAAGAYPPLVTFTAEQDHANMMQQLG</sequence>